<evidence type="ECO:0000256" key="2">
    <source>
        <dbReference type="SAM" id="MobiDB-lite"/>
    </source>
</evidence>
<proteinExistence type="predicted"/>
<accession>A0A080MCW9</accession>
<dbReference type="PROSITE" id="PS50966">
    <property type="entry name" value="ZF_SWIM"/>
    <property type="match status" value="1"/>
</dbReference>
<keyword evidence="1" id="KW-0479">Metal-binding</keyword>
<keyword evidence="1" id="KW-0863">Zinc-finger</keyword>
<evidence type="ECO:0000256" key="1">
    <source>
        <dbReference type="PROSITE-ProRule" id="PRU00325"/>
    </source>
</evidence>
<dbReference type="STRING" id="1453999.AW06_003967"/>
<protein>
    <recommendedName>
        <fullName evidence="3">SWIM-type domain-containing protein</fullName>
    </recommendedName>
</protein>
<dbReference type="RefSeq" id="WP_034952959.1">
    <property type="nucleotide sequence ID" value="NZ_JDST02000108.1"/>
</dbReference>
<evidence type="ECO:0000313" key="5">
    <source>
        <dbReference type="Proteomes" id="UP000021315"/>
    </source>
</evidence>
<name>A0A080MCW9_9PROT</name>
<dbReference type="Pfam" id="PF04434">
    <property type="entry name" value="SWIM"/>
    <property type="match status" value="1"/>
</dbReference>
<evidence type="ECO:0000313" key="4">
    <source>
        <dbReference type="EMBL" id="KFB75029.1"/>
    </source>
</evidence>
<dbReference type="Proteomes" id="UP000021315">
    <property type="component" value="Unassembled WGS sequence"/>
</dbReference>
<sequence length="358" mass="39068">MGRYSNGGWAPYVPVAERRRQAVRKTKQLSNQGHLCQPVTIQGRTIARSFWAKAWCDNLEAYSDYENRLPRGRTYVRNGSVVDLRIAPGRVSALVSGSEIYTVEITVRPLEAALWQAIIKECAGQIGSLVELLQGRLSDAVMAVVTRAGSGLFPTPKQIAFDCSCPDGAYLCKHVAATLYGVGARLDQQPELLFLLRHMDPQELILQAGSVPVAPSGLEQGQRLDSPDLGSLFGIELDEAPLSGELSSAHESAAPGTEETAARPSIRTCAPAKPDSRPSVLKAPTVLASKKPAMETVTMSRNSVKRVTARQLTARGIPHYMLQNWLTAGVLERTSVRGEYQTTAQTEERIARYLNRSK</sequence>
<dbReference type="InterPro" id="IPR007527">
    <property type="entry name" value="Znf_SWIM"/>
</dbReference>
<feature type="region of interest" description="Disordered" evidence="2">
    <location>
        <begin position="245"/>
        <end position="264"/>
    </location>
</feature>
<reference evidence="4" key="1">
    <citation type="submission" date="2014-02" db="EMBL/GenBank/DDBJ databases">
        <title>Expanding our view of genomic diversity in Candidatus Accumulibacter clades.</title>
        <authorList>
            <person name="Skennerton C.T."/>
            <person name="Barr J.J."/>
            <person name="Slater F.R."/>
            <person name="Bond P.L."/>
            <person name="Tyson G.W."/>
        </authorList>
    </citation>
    <scope>NUCLEOTIDE SEQUENCE [LARGE SCALE GENOMIC DNA]</scope>
</reference>
<dbReference type="PANTHER" id="PTHR38133">
    <property type="entry name" value="SLR1429 PROTEIN"/>
    <property type="match status" value="1"/>
</dbReference>
<keyword evidence="5" id="KW-1185">Reference proteome</keyword>
<dbReference type="GO" id="GO:0008270">
    <property type="term" value="F:zinc ion binding"/>
    <property type="evidence" value="ECO:0007669"/>
    <property type="project" value="UniProtKB-KW"/>
</dbReference>
<feature type="domain" description="SWIM-type" evidence="3">
    <location>
        <begin position="153"/>
        <end position="183"/>
    </location>
</feature>
<organism evidence="4 5">
    <name type="scientific">Candidatus Accumulibacter cognatus</name>
    <dbReference type="NCBI Taxonomy" id="2954383"/>
    <lineage>
        <taxon>Bacteria</taxon>
        <taxon>Pseudomonadati</taxon>
        <taxon>Pseudomonadota</taxon>
        <taxon>Betaproteobacteria</taxon>
        <taxon>Candidatus Accumulibacter</taxon>
    </lineage>
</organism>
<dbReference type="EMBL" id="JDST02000108">
    <property type="protein sequence ID" value="KFB75029.1"/>
    <property type="molecule type" value="Genomic_DNA"/>
</dbReference>
<keyword evidence="1" id="KW-0862">Zinc</keyword>
<dbReference type="PANTHER" id="PTHR38133:SF1">
    <property type="entry name" value="SLR1429 PROTEIN"/>
    <property type="match status" value="1"/>
</dbReference>
<comment type="caution">
    <text evidence="4">The sequence shown here is derived from an EMBL/GenBank/DDBJ whole genome shotgun (WGS) entry which is preliminary data.</text>
</comment>
<evidence type="ECO:0000259" key="3">
    <source>
        <dbReference type="PROSITE" id="PS50966"/>
    </source>
</evidence>
<dbReference type="AlphaFoldDB" id="A0A080MCW9"/>
<gene>
    <name evidence="4" type="ORF">AW06_003967</name>
</gene>